<protein>
    <recommendedName>
        <fullName evidence="6">G-protein coupled receptors family 1 profile domain-containing protein</fullName>
    </recommendedName>
</protein>
<name>A0AAN5CMB4_9BILA</name>
<dbReference type="Pfam" id="PF10320">
    <property type="entry name" value="7TM_GPCR_Srsx"/>
    <property type="match status" value="1"/>
</dbReference>
<evidence type="ECO:0000313" key="8">
    <source>
        <dbReference type="Proteomes" id="UP001328107"/>
    </source>
</evidence>
<dbReference type="InterPro" id="IPR047130">
    <property type="entry name" value="7TM_GPCR_Srsx_nematod"/>
</dbReference>
<feature type="transmembrane region" description="Helical" evidence="5">
    <location>
        <begin position="120"/>
        <end position="142"/>
    </location>
</feature>
<comment type="subcellular location">
    <subcellularLocation>
        <location evidence="1">Membrane</location>
    </subcellularLocation>
</comment>
<dbReference type="SUPFAM" id="SSF81321">
    <property type="entry name" value="Family A G protein-coupled receptor-like"/>
    <property type="match status" value="1"/>
</dbReference>
<feature type="transmembrane region" description="Helical" evidence="5">
    <location>
        <begin position="77"/>
        <end position="99"/>
    </location>
</feature>
<dbReference type="InterPro" id="IPR017452">
    <property type="entry name" value="GPCR_Rhodpsn_7TM"/>
</dbReference>
<feature type="non-terminal residue" evidence="7">
    <location>
        <position position="296"/>
    </location>
</feature>
<evidence type="ECO:0000313" key="7">
    <source>
        <dbReference type="EMBL" id="GMR46959.1"/>
    </source>
</evidence>
<dbReference type="GO" id="GO:0016020">
    <property type="term" value="C:membrane"/>
    <property type="evidence" value="ECO:0007669"/>
    <property type="project" value="UniProtKB-SubCell"/>
</dbReference>
<evidence type="ECO:0000256" key="2">
    <source>
        <dbReference type="ARBA" id="ARBA00022692"/>
    </source>
</evidence>
<dbReference type="PANTHER" id="PTHR23360:SF5">
    <property type="entry name" value="G-PROTEIN COUPLED RECEPTORS FAMILY 1 PROFILE DOMAIN-CONTAINING PROTEIN"/>
    <property type="match status" value="1"/>
</dbReference>
<accession>A0AAN5CMB4</accession>
<sequence length="296" mass="33244">NAFHFIAALYASLIVLGSCTNSLIIIATIRTKTLHSTCSILIAFCALSDILHQFGHLPKIIPILFLRDSYICSFTCSIIQIIPNFGLSAGVILLLLIAIDRLLSVHFSPLTINKHSHAIMMCHTIAILTYASIQYYLAYRYFEERNVICSPPSMHQGFAFELWGMLTLSVILLSVTIYFAVWKELEHSGVRANLLHTKRVFRSVIAVMCTLILGWLLTMTIVMVNRFVLDLQGSAKIIGTEVAGMPANIALTLNCFVLYSTSVEYRRAFRRQLRAVPLIARLFQDKKVLTLSLETT</sequence>
<dbReference type="Proteomes" id="UP001328107">
    <property type="component" value="Unassembled WGS sequence"/>
</dbReference>
<reference evidence="8" key="1">
    <citation type="submission" date="2022-10" db="EMBL/GenBank/DDBJ databases">
        <title>Genome assembly of Pristionchus species.</title>
        <authorList>
            <person name="Yoshida K."/>
            <person name="Sommer R.J."/>
        </authorList>
    </citation>
    <scope>NUCLEOTIDE SEQUENCE [LARGE SCALE GENOMIC DNA]</scope>
    <source>
        <strain evidence="8">RS5460</strain>
    </source>
</reference>
<dbReference type="AlphaFoldDB" id="A0AAN5CMB4"/>
<evidence type="ECO:0000256" key="4">
    <source>
        <dbReference type="ARBA" id="ARBA00023136"/>
    </source>
</evidence>
<dbReference type="SMART" id="SM01381">
    <property type="entry name" value="7TM_GPCR_Srsx"/>
    <property type="match status" value="1"/>
</dbReference>
<organism evidence="7 8">
    <name type="scientific">Pristionchus mayeri</name>
    <dbReference type="NCBI Taxonomy" id="1317129"/>
    <lineage>
        <taxon>Eukaryota</taxon>
        <taxon>Metazoa</taxon>
        <taxon>Ecdysozoa</taxon>
        <taxon>Nematoda</taxon>
        <taxon>Chromadorea</taxon>
        <taxon>Rhabditida</taxon>
        <taxon>Rhabditina</taxon>
        <taxon>Diplogasteromorpha</taxon>
        <taxon>Diplogasteroidea</taxon>
        <taxon>Neodiplogasteridae</taxon>
        <taxon>Pristionchus</taxon>
    </lineage>
</organism>
<dbReference type="PANTHER" id="PTHR23360">
    <property type="entry name" value="G-PROTEIN COUPLED RECEPTORS FAMILY 1 PROFILE DOMAIN-CONTAINING PROTEIN-RELATED"/>
    <property type="match status" value="1"/>
</dbReference>
<evidence type="ECO:0000256" key="5">
    <source>
        <dbReference type="SAM" id="Phobius"/>
    </source>
</evidence>
<dbReference type="EMBL" id="BTRK01000004">
    <property type="protein sequence ID" value="GMR46959.1"/>
    <property type="molecule type" value="Genomic_DNA"/>
</dbReference>
<feature type="transmembrane region" description="Helical" evidence="5">
    <location>
        <begin position="38"/>
        <end position="57"/>
    </location>
</feature>
<keyword evidence="4 5" id="KW-0472">Membrane</keyword>
<feature type="transmembrane region" description="Helical" evidence="5">
    <location>
        <begin position="243"/>
        <end position="261"/>
    </location>
</feature>
<keyword evidence="8" id="KW-1185">Reference proteome</keyword>
<keyword evidence="2 5" id="KW-0812">Transmembrane</keyword>
<evidence type="ECO:0000256" key="3">
    <source>
        <dbReference type="ARBA" id="ARBA00022989"/>
    </source>
</evidence>
<keyword evidence="3 5" id="KW-1133">Transmembrane helix</keyword>
<dbReference type="GO" id="GO:0004930">
    <property type="term" value="F:G protein-coupled receptor activity"/>
    <property type="evidence" value="ECO:0007669"/>
    <property type="project" value="InterPro"/>
</dbReference>
<comment type="caution">
    <text evidence="7">The sequence shown here is derived from an EMBL/GenBank/DDBJ whole genome shotgun (WGS) entry which is preliminary data.</text>
</comment>
<gene>
    <name evidence="7" type="ORF">PMAYCL1PPCAC_17154</name>
</gene>
<evidence type="ECO:0000259" key="6">
    <source>
        <dbReference type="PROSITE" id="PS50262"/>
    </source>
</evidence>
<feature type="transmembrane region" description="Helical" evidence="5">
    <location>
        <begin position="203"/>
        <end position="223"/>
    </location>
</feature>
<dbReference type="CDD" id="cd00637">
    <property type="entry name" value="7tm_classA_rhodopsin-like"/>
    <property type="match status" value="1"/>
</dbReference>
<dbReference type="PRINTS" id="PR00237">
    <property type="entry name" value="GPCRRHODOPSN"/>
</dbReference>
<feature type="transmembrane region" description="Helical" evidence="5">
    <location>
        <begin position="162"/>
        <end position="182"/>
    </location>
</feature>
<dbReference type="InterPro" id="IPR000276">
    <property type="entry name" value="GPCR_Rhodpsn"/>
</dbReference>
<feature type="non-terminal residue" evidence="7">
    <location>
        <position position="1"/>
    </location>
</feature>
<dbReference type="Gene3D" id="1.20.1070.10">
    <property type="entry name" value="Rhodopsin 7-helix transmembrane proteins"/>
    <property type="match status" value="1"/>
</dbReference>
<dbReference type="PROSITE" id="PS50262">
    <property type="entry name" value="G_PROTEIN_RECEP_F1_2"/>
    <property type="match status" value="1"/>
</dbReference>
<proteinExistence type="predicted"/>
<feature type="domain" description="G-protein coupled receptors family 1 profile" evidence="6">
    <location>
        <begin position="20"/>
        <end position="258"/>
    </location>
</feature>
<dbReference type="InterPro" id="IPR019424">
    <property type="entry name" value="7TM_GPCR_Srsx"/>
</dbReference>
<feature type="transmembrane region" description="Helical" evidence="5">
    <location>
        <begin position="6"/>
        <end position="26"/>
    </location>
</feature>
<evidence type="ECO:0000256" key="1">
    <source>
        <dbReference type="ARBA" id="ARBA00004370"/>
    </source>
</evidence>